<dbReference type="EMBL" id="BART01021373">
    <property type="protein sequence ID" value="GAG99491.1"/>
    <property type="molecule type" value="Genomic_DNA"/>
</dbReference>
<reference evidence="1" key="1">
    <citation type="journal article" date="2014" name="Front. Microbiol.">
        <title>High frequency of phylogenetically diverse reductive dehalogenase-homologous genes in deep subseafloor sedimentary metagenomes.</title>
        <authorList>
            <person name="Kawai M."/>
            <person name="Futagami T."/>
            <person name="Toyoda A."/>
            <person name="Takaki Y."/>
            <person name="Nishi S."/>
            <person name="Hori S."/>
            <person name="Arai W."/>
            <person name="Tsubouchi T."/>
            <person name="Morono Y."/>
            <person name="Uchiyama I."/>
            <person name="Ito T."/>
            <person name="Fujiyama A."/>
            <person name="Inagaki F."/>
            <person name="Takami H."/>
        </authorList>
    </citation>
    <scope>NUCLEOTIDE SEQUENCE</scope>
    <source>
        <strain evidence="1">Expedition CK06-06</strain>
    </source>
</reference>
<name>X1DSX7_9ZZZZ</name>
<feature type="non-terminal residue" evidence="1">
    <location>
        <position position="1"/>
    </location>
</feature>
<proteinExistence type="predicted"/>
<dbReference type="AlphaFoldDB" id="X1DSX7"/>
<accession>X1DSX7</accession>
<protein>
    <submittedName>
        <fullName evidence="1">Uncharacterized protein</fullName>
    </submittedName>
</protein>
<evidence type="ECO:0000313" key="1">
    <source>
        <dbReference type="EMBL" id="GAG99491.1"/>
    </source>
</evidence>
<comment type="caution">
    <text evidence="1">The sequence shown here is derived from an EMBL/GenBank/DDBJ whole genome shotgun (WGS) entry which is preliminary data.</text>
</comment>
<organism evidence="1">
    <name type="scientific">marine sediment metagenome</name>
    <dbReference type="NCBI Taxonomy" id="412755"/>
    <lineage>
        <taxon>unclassified sequences</taxon>
        <taxon>metagenomes</taxon>
        <taxon>ecological metagenomes</taxon>
    </lineage>
</organism>
<sequence>RKVIDVEWRALADARIKGTETTKGFKKYVRKAREKEAVMLEALLHAPNEFKRVAPTLHDLFVKFLNAHSELRPILDIKPSLVLGTSDAKIKISGFTVLGHYYAPEPVAKILNNYLSPGLRNNENYLIASGYNITRMAANVLNQAQLALSGFHALNVTTDIMASTIGQGVRRLAVKGQRIRGLADIVSTPISPILRLWDGVRLRIAYKKQIETIENDNLRNMVKAVVLADGRDRMDPFYYNRQIKALKNTISNILKGSPVQKIVGVGKLPFNTFGATLEILAKPLMEWYVPT</sequence>
<gene>
    <name evidence="1" type="ORF">S01H4_39456</name>
</gene>
<feature type="non-terminal residue" evidence="1">
    <location>
        <position position="291"/>
    </location>
</feature>